<name>A0ABV4IAM7_9ACTN</name>
<sequence length="297" mass="32670">AAVRRLEVGAAVAAWMARGGAVLFVTRTLRHHRGHQLAQLWDGLAGAWRSMLGGKAWQTRKTALGLHGLVRVVETTTGDNGWHVHVHALLFISGDVSDDQVADFGGWSAARWSRAVVRQGLPAPLAVGQDVRVIRDVRDSALADYLAKMDESGRDADALGLELTHTQSKQARDVHATRPVWDLLTDVEKGDADALDRWHEWERVSKGRKQLMWSPGLRRDLLGAAPERSDEDIAGQDHHGEDLVLITADGWSYLVQHPPVIPKVLDAAEHSPSLLRQLLDDHSIPFLAPPPQRSEPG</sequence>
<keyword evidence="2" id="KW-1185">Reference proteome</keyword>
<evidence type="ECO:0000313" key="1">
    <source>
        <dbReference type="EMBL" id="MEZ0494664.1"/>
    </source>
</evidence>
<organism evidence="1 2">
    <name type="scientific">Kineococcus mangrovi</name>
    <dbReference type="NCBI Taxonomy" id="1660183"/>
    <lineage>
        <taxon>Bacteria</taxon>
        <taxon>Bacillati</taxon>
        <taxon>Actinomycetota</taxon>
        <taxon>Actinomycetes</taxon>
        <taxon>Kineosporiales</taxon>
        <taxon>Kineosporiaceae</taxon>
        <taxon>Kineococcus</taxon>
    </lineage>
</organism>
<accession>A0ABV4IAM7</accession>
<proteinExistence type="predicted"/>
<reference evidence="1 2" key="1">
    <citation type="submission" date="2024-07" db="EMBL/GenBank/DDBJ databases">
        <authorList>
            <person name="Thanompreechachai J."/>
            <person name="Duangmal K."/>
        </authorList>
    </citation>
    <scope>NUCLEOTIDE SEQUENCE [LARGE SCALE GENOMIC DNA]</scope>
    <source>
        <strain evidence="1 2">TBRC 1896</strain>
    </source>
</reference>
<evidence type="ECO:0008006" key="3">
    <source>
        <dbReference type="Google" id="ProtNLM"/>
    </source>
</evidence>
<gene>
    <name evidence="1" type="ORF">AB2L28_20700</name>
</gene>
<dbReference type="EMBL" id="JBGGTQ010000018">
    <property type="protein sequence ID" value="MEZ0494664.1"/>
    <property type="molecule type" value="Genomic_DNA"/>
</dbReference>
<comment type="caution">
    <text evidence="1">The sequence shown here is derived from an EMBL/GenBank/DDBJ whole genome shotgun (WGS) entry which is preliminary data.</text>
</comment>
<dbReference type="Proteomes" id="UP001566476">
    <property type="component" value="Unassembled WGS sequence"/>
</dbReference>
<feature type="non-terminal residue" evidence="1">
    <location>
        <position position="1"/>
    </location>
</feature>
<evidence type="ECO:0000313" key="2">
    <source>
        <dbReference type="Proteomes" id="UP001566476"/>
    </source>
</evidence>
<protein>
    <recommendedName>
        <fullName evidence="3">Replication protein</fullName>
    </recommendedName>
</protein>